<name>A0AAD7EFR0_9AGAR</name>
<feature type="chain" id="PRO_5042278772" description="SnoaL-like domain-containing protein" evidence="2">
    <location>
        <begin position="24"/>
        <end position="171"/>
    </location>
</feature>
<keyword evidence="4" id="KW-1185">Reference proteome</keyword>
<dbReference type="EMBL" id="JARIHO010000054">
    <property type="protein sequence ID" value="KAJ7319339.1"/>
    <property type="molecule type" value="Genomic_DNA"/>
</dbReference>
<evidence type="ECO:0008006" key="5">
    <source>
        <dbReference type="Google" id="ProtNLM"/>
    </source>
</evidence>
<gene>
    <name evidence="3" type="ORF">DFH08DRAFT_789234</name>
</gene>
<evidence type="ECO:0000313" key="4">
    <source>
        <dbReference type="Proteomes" id="UP001218218"/>
    </source>
</evidence>
<dbReference type="InterPro" id="IPR032710">
    <property type="entry name" value="NTF2-like_dom_sf"/>
</dbReference>
<evidence type="ECO:0000313" key="3">
    <source>
        <dbReference type="EMBL" id="KAJ7319339.1"/>
    </source>
</evidence>
<accession>A0AAD7EFR0</accession>
<keyword evidence="2" id="KW-0732">Signal</keyword>
<feature type="signal peptide" evidence="2">
    <location>
        <begin position="1"/>
        <end position="23"/>
    </location>
</feature>
<comment type="caution">
    <text evidence="3">The sequence shown here is derived from an EMBL/GenBank/DDBJ whole genome shotgun (WGS) entry which is preliminary data.</text>
</comment>
<dbReference type="AlphaFoldDB" id="A0AAD7EFR0"/>
<sequence>MRASITLLSTLFLTLTFTGPALAGGHPAERTNSSDTTPPQPCTPQTVSPFRQEEIFYTLVDTLYVARTVSEAYTHFVEDFINHNPATVDGIASSFALVEPLFTNSNTAVKVQILHQAFVAPYGWVHYRIDGFNPEPTAVVDVFRFDGSCVVEHWDIIQERPVNSTSSHPLF</sequence>
<feature type="region of interest" description="Disordered" evidence="1">
    <location>
        <begin position="24"/>
        <end position="45"/>
    </location>
</feature>
<reference evidence="3" key="1">
    <citation type="submission" date="2023-03" db="EMBL/GenBank/DDBJ databases">
        <title>Massive genome expansion in bonnet fungi (Mycena s.s.) driven by repeated elements and novel gene families across ecological guilds.</title>
        <authorList>
            <consortium name="Lawrence Berkeley National Laboratory"/>
            <person name="Harder C.B."/>
            <person name="Miyauchi S."/>
            <person name="Viragh M."/>
            <person name="Kuo A."/>
            <person name="Thoen E."/>
            <person name="Andreopoulos B."/>
            <person name="Lu D."/>
            <person name="Skrede I."/>
            <person name="Drula E."/>
            <person name="Henrissat B."/>
            <person name="Morin E."/>
            <person name="Kohler A."/>
            <person name="Barry K."/>
            <person name="LaButti K."/>
            <person name="Morin E."/>
            <person name="Salamov A."/>
            <person name="Lipzen A."/>
            <person name="Mereny Z."/>
            <person name="Hegedus B."/>
            <person name="Baldrian P."/>
            <person name="Stursova M."/>
            <person name="Weitz H."/>
            <person name="Taylor A."/>
            <person name="Grigoriev I.V."/>
            <person name="Nagy L.G."/>
            <person name="Martin F."/>
            <person name="Kauserud H."/>
        </authorList>
    </citation>
    <scope>NUCLEOTIDE SEQUENCE</scope>
    <source>
        <strain evidence="3">CBHHK002</strain>
    </source>
</reference>
<dbReference type="Proteomes" id="UP001218218">
    <property type="component" value="Unassembled WGS sequence"/>
</dbReference>
<evidence type="ECO:0000256" key="2">
    <source>
        <dbReference type="SAM" id="SignalP"/>
    </source>
</evidence>
<proteinExistence type="predicted"/>
<dbReference type="Gene3D" id="3.10.450.50">
    <property type="match status" value="1"/>
</dbReference>
<protein>
    <recommendedName>
        <fullName evidence="5">SnoaL-like domain-containing protein</fullName>
    </recommendedName>
</protein>
<dbReference type="SUPFAM" id="SSF54427">
    <property type="entry name" value="NTF2-like"/>
    <property type="match status" value="1"/>
</dbReference>
<organism evidence="3 4">
    <name type="scientific">Mycena albidolilacea</name>
    <dbReference type="NCBI Taxonomy" id="1033008"/>
    <lineage>
        <taxon>Eukaryota</taxon>
        <taxon>Fungi</taxon>
        <taxon>Dikarya</taxon>
        <taxon>Basidiomycota</taxon>
        <taxon>Agaricomycotina</taxon>
        <taxon>Agaricomycetes</taxon>
        <taxon>Agaricomycetidae</taxon>
        <taxon>Agaricales</taxon>
        <taxon>Marasmiineae</taxon>
        <taxon>Mycenaceae</taxon>
        <taxon>Mycena</taxon>
    </lineage>
</organism>
<evidence type="ECO:0000256" key="1">
    <source>
        <dbReference type="SAM" id="MobiDB-lite"/>
    </source>
</evidence>